<evidence type="ECO:0000313" key="2">
    <source>
        <dbReference type="Proteomes" id="UP001139700"/>
    </source>
</evidence>
<keyword evidence="2" id="KW-1185">Reference proteome</keyword>
<dbReference type="Gene3D" id="3.40.30.10">
    <property type="entry name" value="Glutaredoxin"/>
    <property type="match status" value="1"/>
</dbReference>
<organism evidence="1 2">
    <name type="scientific">Dyadobacter fanqingshengii</name>
    <dbReference type="NCBI Taxonomy" id="2906443"/>
    <lineage>
        <taxon>Bacteria</taxon>
        <taxon>Pseudomonadati</taxon>
        <taxon>Bacteroidota</taxon>
        <taxon>Cytophagia</taxon>
        <taxon>Cytophagales</taxon>
        <taxon>Spirosomataceae</taxon>
        <taxon>Dyadobacter</taxon>
    </lineage>
</organism>
<protein>
    <submittedName>
        <fullName evidence="1">DsbA family protein</fullName>
    </submittedName>
</protein>
<dbReference type="EMBL" id="JAJTTA010000002">
    <property type="protein sequence ID" value="MCF0040090.1"/>
    <property type="molecule type" value="Genomic_DNA"/>
</dbReference>
<name>A0A9X1P8P7_9BACT</name>
<reference evidence="1" key="1">
    <citation type="submission" date="2021-12" db="EMBL/GenBank/DDBJ databases">
        <title>Novel species in genus Dyadobacter.</title>
        <authorList>
            <person name="Ma C."/>
        </authorList>
    </citation>
    <scope>NUCLEOTIDE SEQUENCE</scope>
    <source>
        <strain evidence="1">CY399</strain>
    </source>
</reference>
<comment type="caution">
    <text evidence="1">The sequence shown here is derived from an EMBL/GenBank/DDBJ whole genome shotgun (WGS) entry which is preliminary data.</text>
</comment>
<evidence type="ECO:0000313" key="1">
    <source>
        <dbReference type="EMBL" id="MCF0040090.1"/>
    </source>
</evidence>
<dbReference type="PANTHER" id="PTHR13887:SF54">
    <property type="entry name" value="DSBA FAMILY PROTEIN"/>
    <property type="match status" value="1"/>
</dbReference>
<dbReference type="PANTHER" id="PTHR13887">
    <property type="entry name" value="GLUTATHIONE S-TRANSFERASE KAPPA"/>
    <property type="match status" value="1"/>
</dbReference>
<dbReference type="SUPFAM" id="SSF52833">
    <property type="entry name" value="Thioredoxin-like"/>
    <property type="match status" value="1"/>
</dbReference>
<dbReference type="AlphaFoldDB" id="A0A9X1P8P7"/>
<accession>A0A9X1P8P7</accession>
<dbReference type="Proteomes" id="UP001139700">
    <property type="component" value="Unassembled WGS sequence"/>
</dbReference>
<sequence>MDLSNHQADRVKIVFYTDPLCCWSWALYPHWQRFIEQFKDHVTYSYCLGGMIPDWTKYDDPFNSVSRPAQMGPIWMEAQHRTGAKINDMIWSQEDPPSSSYPACIAIKTADLQGFEASELYMQAVWKAVMVDALNISKRDVLLQVARGTSLLHPGILDYDRFVSDYDTIQSRDAFRSDLRQVAYNRIGRFPTLTITKSGKGLIMTGFRPYEALVDAFNHLQQVSKGHPADISID</sequence>
<dbReference type="Gene3D" id="1.10.472.60">
    <property type="entry name" value="putative protein disulfide isomerase domain"/>
    <property type="match status" value="1"/>
</dbReference>
<dbReference type="Pfam" id="PF13743">
    <property type="entry name" value="Thioredoxin_5"/>
    <property type="match status" value="1"/>
</dbReference>
<dbReference type="InterPro" id="IPR036249">
    <property type="entry name" value="Thioredoxin-like_sf"/>
</dbReference>
<dbReference type="RefSeq" id="WP_234612528.1">
    <property type="nucleotide sequence ID" value="NZ_CP098806.1"/>
</dbReference>
<gene>
    <name evidence="1" type="ORF">LXM24_08335</name>
</gene>
<proteinExistence type="predicted"/>